<dbReference type="EMBL" id="CANHGI010000001">
    <property type="protein sequence ID" value="CAI5438475.1"/>
    <property type="molecule type" value="Genomic_DNA"/>
</dbReference>
<feature type="region of interest" description="Disordered" evidence="1">
    <location>
        <begin position="460"/>
        <end position="481"/>
    </location>
</feature>
<accession>A0A9P1I5J0</accession>
<feature type="compositionally biased region" description="Low complexity" evidence="1">
    <location>
        <begin position="513"/>
        <end position="541"/>
    </location>
</feature>
<protein>
    <submittedName>
        <fullName evidence="2">Uncharacterized protein</fullName>
    </submittedName>
</protein>
<reference evidence="2" key="1">
    <citation type="submission" date="2022-11" db="EMBL/GenBank/DDBJ databases">
        <authorList>
            <person name="Kikuchi T."/>
        </authorList>
    </citation>
    <scope>NUCLEOTIDE SEQUENCE</scope>
    <source>
        <strain evidence="2">PS1010</strain>
    </source>
</reference>
<feature type="compositionally biased region" description="Polar residues" evidence="1">
    <location>
        <begin position="21"/>
        <end position="39"/>
    </location>
</feature>
<comment type="caution">
    <text evidence="2">The sequence shown here is derived from an EMBL/GenBank/DDBJ whole genome shotgun (WGS) entry which is preliminary data.</text>
</comment>
<evidence type="ECO:0000313" key="2">
    <source>
        <dbReference type="EMBL" id="CAI5438475.1"/>
    </source>
</evidence>
<feature type="compositionally biased region" description="Pro residues" evidence="1">
    <location>
        <begin position="460"/>
        <end position="473"/>
    </location>
</feature>
<feature type="region of interest" description="Disordered" evidence="1">
    <location>
        <begin position="1"/>
        <end position="71"/>
    </location>
</feature>
<feature type="compositionally biased region" description="Basic and acidic residues" evidence="1">
    <location>
        <begin position="167"/>
        <end position="179"/>
    </location>
</feature>
<feature type="region of interest" description="Disordered" evidence="1">
    <location>
        <begin position="167"/>
        <end position="234"/>
    </location>
</feature>
<sequence>MDDKSAAKHRSKIIQNGLGGATNTPNSQVEQPNSSSSIDATMIPNSLKRRASVDIPSSSKPKTSKKEMPKGQDLVDRIWLEIDNQQREKREKQAIRKAAEEAIKSHEPIEPFCLELTASNLKSLQHDDTLAKKFIQHETMVDKLLGYKMLLGRMENYSTLGYVKMRENNDDSPRARAQRDGVYGRSPSPQIFRRGPRTPPEENEQEQKPVIIQKRGPKTPPGSPGPSTPPPQNNERHRLLIHMAQVTGASIEQVEITCGDALNRAIDNNNINKLEMLETFKTALISMANRHVPSHNSTPMKYKMCSLSDQMELVSDATLSASPPSSPNPLHFAPLTAPPIPPPMLPMVPLQTLPQIVPQPPNSFSLPPMSIPPPPIGLPPSQHSSMICRPPPPPIHLPPPPIMPAMNIPPPPIVRSQNILPPLPPQQQQQKPKVELKSIVTVMPEHIPTVRVMPQWMNQPPPPIPPPIPPPNYPSQQSGISSHNVQNTLFSALGIAGKDSFLSAPPPPPPPIDSSSNIPNTSNIRSHYGNNNGGNTPNFKKGPPPPRFFF</sequence>
<evidence type="ECO:0000256" key="1">
    <source>
        <dbReference type="SAM" id="MobiDB-lite"/>
    </source>
</evidence>
<dbReference type="OrthoDB" id="5876869at2759"/>
<gene>
    <name evidence="2" type="ORF">CAMP_LOCUS1112</name>
</gene>
<keyword evidence="3" id="KW-1185">Reference proteome</keyword>
<feature type="region of interest" description="Disordered" evidence="1">
    <location>
        <begin position="500"/>
        <end position="550"/>
    </location>
</feature>
<dbReference type="AlphaFoldDB" id="A0A9P1I5J0"/>
<organism evidence="2 3">
    <name type="scientific">Caenorhabditis angaria</name>
    <dbReference type="NCBI Taxonomy" id="860376"/>
    <lineage>
        <taxon>Eukaryota</taxon>
        <taxon>Metazoa</taxon>
        <taxon>Ecdysozoa</taxon>
        <taxon>Nematoda</taxon>
        <taxon>Chromadorea</taxon>
        <taxon>Rhabditida</taxon>
        <taxon>Rhabditina</taxon>
        <taxon>Rhabditomorpha</taxon>
        <taxon>Rhabditoidea</taxon>
        <taxon>Rhabditidae</taxon>
        <taxon>Peloderinae</taxon>
        <taxon>Caenorhabditis</taxon>
    </lineage>
</organism>
<evidence type="ECO:0000313" key="3">
    <source>
        <dbReference type="Proteomes" id="UP001152747"/>
    </source>
</evidence>
<feature type="compositionally biased region" description="Pro residues" evidence="1">
    <location>
        <begin position="218"/>
        <end position="232"/>
    </location>
</feature>
<name>A0A9P1I5J0_9PELO</name>
<proteinExistence type="predicted"/>
<dbReference type="Proteomes" id="UP001152747">
    <property type="component" value="Unassembled WGS sequence"/>
</dbReference>